<organism evidence="1 2">
    <name type="scientific">Eumeta variegata</name>
    <name type="common">Bagworm moth</name>
    <name type="synonym">Eumeta japonica</name>
    <dbReference type="NCBI Taxonomy" id="151549"/>
    <lineage>
        <taxon>Eukaryota</taxon>
        <taxon>Metazoa</taxon>
        <taxon>Ecdysozoa</taxon>
        <taxon>Arthropoda</taxon>
        <taxon>Hexapoda</taxon>
        <taxon>Insecta</taxon>
        <taxon>Pterygota</taxon>
        <taxon>Neoptera</taxon>
        <taxon>Endopterygota</taxon>
        <taxon>Lepidoptera</taxon>
        <taxon>Glossata</taxon>
        <taxon>Ditrysia</taxon>
        <taxon>Tineoidea</taxon>
        <taxon>Psychidae</taxon>
        <taxon>Oiketicinae</taxon>
        <taxon>Eumeta</taxon>
    </lineage>
</organism>
<name>A0A4C1UNX2_EUMVA</name>
<keyword evidence="2" id="KW-1185">Reference proteome</keyword>
<dbReference type="EMBL" id="BGZK01000195">
    <property type="protein sequence ID" value="GBP27534.1"/>
    <property type="molecule type" value="Genomic_DNA"/>
</dbReference>
<comment type="caution">
    <text evidence="1">The sequence shown here is derived from an EMBL/GenBank/DDBJ whole genome shotgun (WGS) entry which is preliminary data.</text>
</comment>
<evidence type="ECO:0000313" key="1">
    <source>
        <dbReference type="EMBL" id="GBP27534.1"/>
    </source>
</evidence>
<evidence type="ECO:0000313" key="2">
    <source>
        <dbReference type="Proteomes" id="UP000299102"/>
    </source>
</evidence>
<proteinExistence type="predicted"/>
<dbReference type="Proteomes" id="UP000299102">
    <property type="component" value="Unassembled WGS sequence"/>
</dbReference>
<accession>A0A4C1UNX2</accession>
<sequence>MFKRHEGRAAPEWCWSSHYGLVAADIFKQYLKPSRVYSFVSAPVADTGCIAERMRTSCLKYPCQHFASSDSRQTPWRPFALWYQSGARGMLWRGDDVCDAAICSSQLPRTCRNSFQNCLYVSYIRYPSKGIKPDVLLLRHTKWSRNVDFFNFHLCLNARIKPGERPGEE</sequence>
<protein>
    <submittedName>
        <fullName evidence="1">Uncharacterized protein</fullName>
    </submittedName>
</protein>
<dbReference type="AlphaFoldDB" id="A0A4C1UNX2"/>
<gene>
    <name evidence="1" type="ORF">EVAR_18727_1</name>
</gene>
<reference evidence="1 2" key="1">
    <citation type="journal article" date="2019" name="Commun. Biol.">
        <title>The bagworm genome reveals a unique fibroin gene that provides high tensile strength.</title>
        <authorList>
            <person name="Kono N."/>
            <person name="Nakamura H."/>
            <person name="Ohtoshi R."/>
            <person name="Tomita M."/>
            <person name="Numata K."/>
            <person name="Arakawa K."/>
        </authorList>
    </citation>
    <scope>NUCLEOTIDE SEQUENCE [LARGE SCALE GENOMIC DNA]</scope>
</reference>